<organism evidence="3 4">
    <name type="scientific">Talaromyces islandicus</name>
    <name type="common">Penicillium islandicum</name>
    <dbReference type="NCBI Taxonomy" id="28573"/>
    <lineage>
        <taxon>Eukaryota</taxon>
        <taxon>Fungi</taxon>
        <taxon>Dikarya</taxon>
        <taxon>Ascomycota</taxon>
        <taxon>Pezizomycotina</taxon>
        <taxon>Eurotiomycetes</taxon>
        <taxon>Eurotiomycetidae</taxon>
        <taxon>Eurotiales</taxon>
        <taxon>Trichocomaceae</taxon>
        <taxon>Talaromyces</taxon>
        <taxon>Talaromyces sect. Islandici</taxon>
    </lineage>
</organism>
<evidence type="ECO:0000259" key="2">
    <source>
        <dbReference type="PROSITE" id="PS50172"/>
    </source>
</evidence>
<proteinExistence type="predicted"/>
<feature type="region of interest" description="Disordered" evidence="1">
    <location>
        <begin position="763"/>
        <end position="793"/>
    </location>
</feature>
<feature type="compositionally biased region" description="Acidic residues" evidence="1">
    <location>
        <begin position="114"/>
        <end position="138"/>
    </location>
</feature>
<dbReference type="PANTHER" id="PTHR14625:SF3">
    <property type="entry name" value="MICROCEPHALIN"/>
    <property type="match status" value="1"/>
</dbReference>
<protein>
    <submittedName>
        <fullName evidence="3">Muscle M-line assembly protein unc-89</fullName>
    </submittedName>
</protein>
<dbReference type="Proteomes" id="UP000054383">
    <property type="component" value="Unassembled WGS sequence"/>
</dbReference>
<feature type="region of interest" description="Disordered" evidence="1">
    <location>
        <begin position="805"/>
        <end position="894"/>
    </location>
</feature>
<dbReference type="OMA" id="FTPGHNS"/>
<dbReference type="InterPro" id="IPR022047">
    <property type="entry name" value="Microcephalin-like"/>
</dbReference>
<accession>A0A0U1M510</accession>
<feature type="compositionally biased region" description="Polar residues" evidence="1">
    <location>
        <begin position="885"/>
        <end position="894"/>
    </location>
</feature>
<feature type="region of interest" description="Disordered" evidence="1">
    <location>
        <begin position="1308"/>
        <end position="1327"/>
    </location>
</feature>
<dbReference type="PROSITE" id="PS50172">
    <property type="entry name" value="BRCT"/>
    <property type="match status" value="1"/>
</dbReference>
<feature type="domain" description="BRCT" evidence="2">
    <location>
        <begin position="1075"/>
        <end position="1187"/>
    </location>
</feature>
<dbReference type="SUPFAM" id="SSF52113">
    <property type="entry name" value="BRCT domain"/>
    <property type="match status" value="1"/>
</dbReference>
<dbReference type="CDD" id="cd17716">
    <property type="entry name" value="BRCT_microcephalin_rpt1"/>
    <property type="match status" value="1"/>
</dbReference>
<feature type="compositionally biased region" description="Polar residues" evidence="1">
    <location>
        <begin position="707"/>
        <end position="720"/>
    </location>
</feature>
<feature type="compositionally biased region" description="Acidic residues" evidence="1">
    <location>
        <begin position="607"/>
        <end position="618"/>
    </location>
</feature>
<feature type="compositionally biased region" description="Polar residues" evidence="1">
    <location>
        <begin position="826"/>
        <end position="838"/>
    </location>
</feature>
<feature type="compositionally biased region" description="Polar residues" evidence="1">
    <location>
        <begin position="1308"/>
        <end position="1326"/>
    </location>
</feature>
<feature type="region of interest" description="Disordered" evidence="1">
    <location>
        <begin position="497"/>
        <end position="523"/>
    </location>
</feature>
<reference evidence="3 4" key="1">
    <citation type="submission" date="2015-04" db="EMBL/GenBank/DDBJ databases">
        <authorList>
            <person name="Syromyatnikov M.Y."/>
            <person name="Popov V.N."/>
        </authorList>
    </citation>
    <scope>NUCLEOTIDE SEQUENCE [LARGE SCALE GENOMIC DNA]</scope>
    <source>
        <strain evidence="3">WF-38-12</strain>
    </source>
</reference>
<feature type="compositionally biased region" description="Basic and acidic residues" evidence="1">
    <location>
        <begin position="678"/>
        <end position="696"/>
    </location>
</feature>
<feature type="region of interest" description="Disordered" evidence="1">
    <location>
        <begin position="911"/>
        <end position="967"/>
    </location>
</feature>
<dbReference type="Gene3D" id="3.40.50.10190">
    <property type="entry name" value="BRCT domain"/>
    <property type="match status" value="1"/>
</dbReference>
<feature type="compositionally biased region" description="Basic and acidic residues" evidence="1">
    <location>
        <begin position="501"/>
        <end position="519"/>
    </location>
</feature>
<feature type="compositionally biased region" description="Low complexity" evidence="1">
    <location>
        <begin position="253"/>
        <end position="265"/>
    </location>
</feature>
<feature type="compositionally biased region" description="Basic and acidic residues" evidence="1">
    <location>
        <begin position="562"/>
        <end position="584"/>
    </location>
</feature>
<feature type="compositionally biased region" description="Low complexity" evidence="1">
    <location>
        <begin position="184"/>
        <end position="194"/>
    </location>
</feature>
<feature type="region of interest" description="Disordered" evidence="1">
    <location>
        <begin position="1212"/>
        <end position="1255"/>
    </location>
</feature>
<dbReference type="OrthoDB" id="2384350at2759"/>
<sequence length="1354" mass="147099">MARAAVIPGVAATEQPAPRTTRGRGRSALAETSSNKAGQPAKRGRKPGNKTATQTKKKQTGLSKGILGEEEEGSTDDEIGLDIVAKPNKSAAVAASRVVRGGRQARSASVQSEQEQETDQGEGGDEEEEGDDDDDDELAQLGVMTKKTARPKAKTATTASNNKTKNPEPATRSARGRPKTVKDSAPAASTTATTRKPRGRPPTKPEAEKKIYIATNSSFAKSRAVGEPVVRKKVTFADLADSEDEASEKEQSAKTTTAKKQTKTSQPAAGLKAKPVRKTAGTASRGRPAKSQPAAKPLSPKKATQLTKNSSASSGDEDELAGEKTTYSLVVRSPTKNPAPQHTGLSSPVKRINFTGSTSTPSRPASRMENDENLVPGVRPPSPLRDPAFLGSPARRPPPSTSKDTIRDTPRRGPLFASQLAAPSITHTETSTPTELSPLKVSPKKGTNLAASFLTSPEKGLSTPFNAELSLLKSPAKKIQSPFVFQKVATTLSNVDEDVDMDGHAPTADDKESFEHVDDSSDDEISFEIETARSTEASDDVFVDLPVEVLEEQQNIYVAGDNEQKVEEGAECEIRNDGDDKENAEPEVSQEVVDAEESTEPQLHDNEFDESMQEEDLAMDFGQDADIPDQNPPGENEQVHNNFEHTQDDDHMDEDEDDAPAKTDENAKQQAESEAEVEVEKTEEAHPETSETHEISPAELEPAIDTLSIQPREQANVTSDDNAEDAVIQGEYKYKHETASEMAPPVSPAVSLAMSTKSIRHVHPDEIDEPRSANKSTTTIVPPAPTPPTNSTRMHSLMFSYRDTQDDASSLYDPSPLKRRSRVSTRESIIPQTPSASVSADLPFSPLAAQLSQWKASSPEKTKTDRPQRSIFSPVIPSQLKMKPQTPTKNRYSQIQTMRHSLAARHSLANSISMDDNETDTVERQSEQNEEQPSEQATAVFHPQPEPEKSKPSPAKPAESRPSMSITPVRVIRDANRTIHTVSKVPLKPEGDMSPIKFPRKRARAMSFDMELPIRASPSRVKLVPKSRMPLPPSPRKQRVTLGEIDPPHRLEDTTPDPSVTATSPMKTPRANSKAEEQILRGAVVFVDVHTTEGEDASGIFVELLTQMGAKCVKSWSWNGRSSQSPVDGAEPVVSKVGITHVVYKDGGVRTMEKVRQARNLVKCVGVGWVLDCERENKWLDESRYNVDSTIIPRGGAKRRKSMQPRALANINGSLLSSSTSSRPSRSSTEWEGTVENFRRMSPSPSTPPPAAGESFLSKISEAPKTPTTGGGDSSYTFNFDFSAMSPATPYFLSQPSRLIQQTCPPKQTNQGLFSVHSESQGPRTNSDLRAKLEAARRKSLAFKPRLESPLSQA</sequence>
<dbReference type="EMBL" id="CVMT01000007">
    <property type="protein sequence ID" value="CRG90111.1"/>
    <property type="molecule type" value="Genomic_DNA"/>
</dbReference>
<dbReference type="STRING" id="28573.A0A0U1M510"/>
<feature type="compositionally biased region" description="Polar residues" evidence="1">
    <location>
        <begin position="354"/>
        <end position="363"/>
    </location>
</feature>
<feature type="compositionally biased region" description="Polar residues" evidence="1">
    <location>
        <begin position="425"/>
        <end position="435"/>
    </location>
</feature>
<dbReference type="PANTHER" id="PTHR14625">
    <property type="entry name" value="MICROCEPHALIN"/>
    <property type="match status" value="1"/>
</dbReference>
<keyword evidence="4" id="KW-1185">Reference proteome</keyword>
<feature type="compositionally biased region" description="Polar residues" evidence="1">
    <location>
        <begin position="302"/>
        <end position="314"/>
    </location>
</feature>
<dbReference type="InterPro" id="IPR001357">
    <property type="entry name" value="BRCT_dom"/>
</dbReference>
<evidence type="ECO:0000313" key="4">
    <source>
        <dbReference type="Proteomes" id="UP000054383"/>
    </source>
</evidence>
<evidence type="ECO:0000313" key="3">
    <source>
        <dbReference type="EMBL" id="CRG90111.1"/>
    </source>
</evidence>
<evidence type="ECO:0000256" key="1">
    <source>
        <dbReference type="SAM" id="MobiDB-lite"/>
    </source>
</evidence>
<feature type="compositionally biased region" description="Polar residues" evidence="1">
    <location>
        <begin position="1056"/>
        <end position="1066"/>
    </location>
</feature>
<name>A0A0U1M510_TALIS</name>
<dbReference type="GO" id="GO:0000278">
    <property type="term" value="P:mitotic cell cycle"/>
    <property type="evidence" value="ECO:0007669"/>
    <property type="project" value="TreeGrafter"/>
</dbReference>
<feature type="region of interest" description="Disordered" evidence="1">
    <location>
        <begin position="556"/>
        <end position="724"/>
    </location>
</feature>
<feature type="compositionally biased region" description="Low complexity" evidence="1">
    <location>
        <begin position="154"/>
        <end position="164"/>
    </location>
</feature>
<dbReference type="InterPro" id="IPR036420">
    <property type="entry name" value="BRCT_dom_sf"/>
</dbReference>
<feature type="compositionally biased region" description="Polar residues" evidence="1">
    <location>
        <begin position="334"/>
        <end position="346"/>
    </location>
</feature>
<feature type="region of interest" description="Disordered" evidence="1">
    <location>
        <begin position="1046"/>
        <end position="1075"/>
    </location>
</feature>
<feature type="compositionally biased region" description="Acidic residues" evidence="1">
    <location>
        <begin position="68"/>
        <end position="80"/>
    </location>
</feature>
<feature type="compositionally biased region" description="Low complexity" evidence="1">
    <location>
        <begin position="1214"/>
        <end position="1228"/>
    </location>
</feature>
<feature type="compositionally biased region" description="Basic and acidic residues" evidence="1">
    <location>
        <begin position="858"/>
        <end position="868"/>
    </location>
</feature>
<feature type="compositionally biased region" description="Low complexity" evidence="1">
    <location>
        <begin position="90"/>
        <end position="108"/>
    </location>
</feature>
<feature type="compositionally biased region" description="Basic and acidic residues" evidence="1">
    <location>
        <begin position="763"/>
        <end position="772"/>
    </location>
</feature>
<feature type="region of interest" description="Disordered" evidence="1">
    <location>
        <begin position="1"/>
        <end position="444"/>
    </location>
</feature>
<gene>
    <name evidence="3" type="ORF">PISL3812_07152</name>
</gene>